<sequence length="101" mass="11776">MLAVQELFLISLDLYHVFRTFLVKFLYVCLSEEPCAVVFNAELDFRWSYTNTTCGQIIALFDPTFTTISLTIAACIDFVTLLKIRKYNKVTIRSYLIIYLQ</sequence>
<organism evidence="3">
    <name type="scientific">Loa loa</name>
    <name type="common">Eye worm</name>
    <name type="synonym">Filaria loa</name>
    <dbReference type="NCBI Taxonomy" id="7209"/>
    <lineage>
        <taxon>Eukaryota</taxon>
        <taxon>Metazoa</taxon>
        <taxon>Ecdysozoa</taxon>
        <taxon>Nematoda</taxon>
        <taxon>Chromadorea</taxon>
        <taxon>Rhabditida</taxon>
        <taxon>Spirurina</taxon>
        <taxon>Spiruromorpha</taxon>
        <taxon>Filarioidea</taxon>
        <taxon>Onchocercidae</taxon>
        <taxon>Loa</taxon>
    </lineage>
</organism>
<feature type="domain" description="7TM GPCR serpentine receptor class x (Srx)" evidence="1">
    <location>
        <begin position="20"/>
        <end position="90"/>
    </location>
</feature>
<evidence type="ECO:0000313" key="2">
    <source>
        <dbReference type="EMBL" id="EFO12224.1"/>
    </source>
</evidence>
<dbReference type="InterPro" id="IPR019430">
    <property type="entry name" value="7TM_GPCR_serpentine_rcpt_Srx"/>
</dbReference>
<dbReference type="RefSeq" id="XP_003151844.1">
    <property type="nucleotide sequence ID" value="XM_003151796.1"/>
</dbReference>
<accession>A0A1S0TEF7</accession>
<dbReference type="EMBL" id="JH717672">
    <property type="protein sequence ID" value="EFO12224.1"/>
    <property type="molecule type" value="Genomic_DNA"/>
</dbReference>
<reference evidence="3" key="1">
    <citation type="submission" date="2012-04" db="EMBL/GenBank/DDBJ databases">
        <title>The Genome Sequence of Loa loa.</title>
        <authorList>
            <consortium name="The Broad Institute Genome Sequencing Platform"/>
            <consortium name="Broad Institute Genome Sequencing Center for Infectious Disease"/>
            <person name="Nutman T.B."/>
            <person name="Fink D.L."/>
            <person name="Russ C."/>
            <person name="Young S."/>
            <person name="Zeng Q."/>
            <person name="Gargeya S."/>
            <person name="Alvarado L."/>
            <person name="Berlin A."/>
            <person name="Chapman S.B."/>
            <person name="Chen Z."/>
            <person name="Freedman E."/>
            <person name="Gellesch M."/>
            <person name="Goldberg J."/>
            <person name="Griggs A."/>
            <person name="Gujja S."/>
            <person name="Heilman E.R."/>
            <person name="Heiman D."/>
            <person name="Howarth C."/>
            <person name="Mehta T."/>
            <person name="Neiman D."/>
            <person name="Pearson M."/>
            <person name="Roberts A."/>
            <person name="Saif S."/>
            <person name="Shea T."/>
            <person name="Shenoy N."/>
            <person name="Sisk P."/>
            <person name="Stolte C."/>
            <person name="Sykes S."/>
            <person name="White J."/>
            <person name="Yandava C."/>
            <person name="Haas B."/>
            <person name="Henn M.R."/>
            <person name="Nusbaum C."/>
            <person name="Birren B."/>
        </authorList>
    </citation>
    <scope>NUCLEOTIDE SEQUENCE [LARGE SCALE GENOMIC DNA]</scope>
</reference>
<name>A0A1S0TEF7_LOALO</name>
<evidence type="ECO:0000313" key="3">
    <source>
        <dbReference type="EMBL" id="EFO12225.1"/>
    </source>
</evidence>
<dbReference type="CTD" id="9953808"/>
<dbReference type="Pfam" id="PF10328">
    <property type="entry name" value="7TM_GPCR_Srx"/>
    <property type="match status" value="1"/>
</dbReference>
<dbReference type="RefSeq" id="XP_003151845.1">
    <property type="nucleotide sequence ID" value="XM_003151797.1"/>
</dbReference>
<protein>
    <recommendedName>
        <fullName evidence="1">7TM GPCR serpentine receptor class x (Srx) domain-containing protein</fullName>
    </recommendedName>
</protein>
<dbReference type="OrthoDB" id="5902774at2759"/>
<dbReference type="EMBL" id="JH717671">
    <property type="protein sequence ID" value="EFO12225.1"/>
    <property type="molecule type" value="Genomic_DNA"/>
</dbReference>
<dbReference type="GeneID" id="9953808"/>
<dbReference type="KEGG" id="loa:LOAG_16308"/>
<dbReference type="GeneID" id="9953809"/>
<evidence type="ECO:0000259" key="1">
    <source>
        <dbReference type="Pfam" id="PF10328"/>
    </source>
</evidence>
<dbReference type="InParanoid" id="A0A1S0TEF7"/>
<dbReference type="AlphaFoldDB" id="A0A1S0TEF7"/>
<proteinExistence type="predicted"/>
<gene>
    <name evidence="2" type="ORF">LOAG_16308</name>
    <name evidence="3" type="ORF">LOAG_16309</name>
</gene>
<dbReference type="KEGG" id="loa:LOAG_16309"/>
<dbReference type="CTD" id="9953809"/>